<reference evidence="2" key="1">
    <citation type="submission" date="2020-10" db="EMBL/GenBank/DDBJ databases">
        <authorList>
            <person name="Gilroy R."/>
        </authorList>
    </citation>
    <scope>NUCLEOTIDE SEQUENCE</scope>
    <source>
        <strain evidence="2">11159</strain>
    </source>
</reference>
<reference evidence="2" key="2">
    <citation type="journal article" date="2021" name="PeerJ">
        <title>Extensive microbial diversity within the chicken gut microbiome revealed by metagenomics and culture.</title>
        <authorList>
            <person name="Gilroy R."/>
            <person name="Ravi A."/>
            <person name="Getino M."/>
            <person name="Pursley I."/>
            <person name="Horton D.L."/>
            <person name="Alikhan N.F."/>
            <person name="Baker D."/>
            <person name="Gharbi K."/>
            <person name="Hall N."/>
            <person name="Watson M."/>
            <person name="Adriaenssens E.M."/>
            <person name="Foster-Nyarko E."/>
            <person name="Jarju S."/>
            <person name="Secka A."/>
            <person name="Antonio M."/>
            <person name="Oren A."/>
            <person name="Chaudhuri R.R."/>
            <person name="La Ragione R."/>
            <person name="Hildebrand F."/>
            <person name="Pallen M.J."/>
        </authorList>
    </citation>
    <scope>NUCLEOTIDE SEQUENCE</scope>
    <source>
        <strain evidence="2">11159</strain>
    </source>
</reference>
<evidence type="ECO:0000256" key="1">
    <source>
        <dbReference type="SAM" id="MobiDB-lite"/>
    </source>
</evidence>
<sequence>MKYRCKVCGSIIDNNRICPYCGSDSFSIEKIVDDEPIDNVVKENNAKYKCLACGNIIDNPNHCEYCGADNNYIIEEKESLETDDDLYDDNLESSDESEENLIEDDENSNETNKLEDEYNKNEDEKIEEDKGHQIEEFKNNEEAIKSEDNSIVSNDLNTEKDDKNTKNLANLNYLIQIFIYFYYKDISKANYILKIIGSFLVDNWEFDGELNSYINEISDEILRKILEQFKK</sequence>
<dbReference type="AlphaFoldDB" id="A0A9D9GX73"/>
<dbReference type="EMBL" id="JADIMY010000040">
    <property type="protein sequence ID" value="MBO8427298.1"/>
    <property type="molecule type" value="Genomic_DNA"/>
</dbReference>
<evidence type="ECO:0000313" key="3">
    <source>
        <dbReference type="Proteomes" id="UP000823613"/>
    </source>
</evidence>
<feature type="region of interest" description="Disordered" evidence="1">
    <location>
        <begin position="85"/>
        <end position="131"/>
    </location>
</feature>
<dbReference type="Proteomes" id="UP000823613">
    <property type="component" value="Unassembled WGS sequence"/>
</dbReference>
<gene>
    <name evidence="2" type="ORF">IAC58_01905</name>
</gene>
<accession>A0A9D9GX73</accession>
<feature type="compositionally biased region" description="Basic and acidic residues" evidence="1">
    <location>
        <begin position="112"/>
        <end position="131"/>
    </location>
</feature>
<comment type="caution">
    <text evidence="2">The sequence shown here is derived from an EMBL/GenBank/DDBJ whole genome shotgun (WGS) entry which is preliminary data.</text>
</comment>
<protein>
    <recommendedName>
        <fullName evidence="4">DZANK-type domain-containing protein</fullName>
    </recommendedName>
</protein>
<evidence type="ECO:0000313" key="2">
    <source>
        <dbReference type="EMBL" id="MBO8427298.1"/>
    </source>
</evidence>
<name>A0A9D9GX73_9BACL</name>
<feature type="compositionally biased region" description="Acidic residues" evidence="1">
    <location>
        <begin position="85"/>
        <end position="108"/>
    </location>
</feature>
<proteinExistence type="predicted"/>
<organism evidence="2 3">
    <name type="scientific">Candidatus Onthovivens merdipullorum</name>
    <dbReference type="NCBI Taxonomy" id="2840889"/>
    <lineage>
        <taxon>Bacteria</taxon>
        <taxon>Bacillati</taxon>
        <taxon>Bacillota</taxon>
        <taxon>Bacilli</taxon>
        <taxon>Bacillales</taxon>
        <taxon>Candidatus Onthovivens</taxon>
    </lineage>
</organism>
<evidence type="ECO:0008006" key="4">
    <source>
        <dbReference type="Google" id="ProtNLM"/>
    </source>
</evidence>